<evidence type="ECO:0000256" key="3">
    <source>
        <dbReference type="ARBA" id="ARBA00007592"/>
    </source>
</evidence>
<evidence type="ECO:0000256" key="5">
    <source>
        <dbReference type="ARBA" id="ARBA00022490"/>
    </source>
</evidence>
<comment type="subcellular location">
    <subcellularLocation>
        <location evidence="12">Cytoplasm</location>
    </subcellularLocation>
</comment>
<protein>
    <recommendedName>
        <fullName evidence="4 12">4-hydroxy-tetrahydrodipicolinate synthase</fullName>
        <shortName evidence="12">HTPA synthase</shortName>
        <ecNumber evidence="4 12">4.3.3.7</ecNumber>
    </recommendedName>
</protein>
<dbReference type="InterPro" id="IPR005263">
    <property type="entry name" value="DapA"/>
</dbReference>
<evidence type="ECO:0000313" key="17">
    <source>
        <dbReference type="Proteomes" id="UP000199411"/>
    </source>
</evidence>
<dbReference type="EC" id="4.3.3.7" evidence="4 12"/>
<evidence type="ECO:0000256" key="12">
    <source>
        <dbReference type="HAMAP-Rule" id="MF_00418"/>
    </source>
</evidence>
<dbReference type="PRINTS" id="PR00146">
    <property type="entry name" value="DHPICSNTHASE"/>
</dbReference>
<evidence type="ECO:0000256" key="13">
    <source>
        <dbReference type="PIRNR" id="PIRNR001365"/>
    </source>
</evidence>
<dbReference type="CDD" id="cd00950">
    <property type="entry name" value="DHDPS"/>
    <property type="match status" value="1"/>
</dbReference>
<feature type="binding site" evidence="12 15">
    <location>
        <position position="46"/>
    </location>
    <ligand>
        <name>pyruvate</name>
        <dbReference type="ChEBI" id="CHEBI:15361"/>
    </ligand>
</feature>
<keyword evidence="5 12" id="KW-0963">Cytoplasm</keyword>
<dbReference type="GO" id="GO:0005829">
    <property type="term" value="C:cytosol"/>
    <property type="evidence" value="ECO:0007669"/>
    <property type="project" value="TreeGrafter"/>
</dbReference>
<evidence type="ECO:0000256" key="7">
    <source>
        <dbReference type="ARBA" id="ARBA00022915"/>
    </source>
</evidence>
<dbReference type="UniPathway" id="UPA00034">
    <property type="reaction ID" value="UER00017"/>
</dbReference>
<dbReference type="PANTHER" id="PTHR12128:SF66">
    <property type="entry name" value="4-HYDROXY-2-OXOGLUTARATE ALDOLASE, MITOCHONDRIAL"/>
    <property type="match status" value="1"/>
</dbReference>
<evidence type="ECO:0000256" key="9">
    <source>
        <dbReference type="ARBA" id="ARBA00023239"/>
    </source>
</evidence>
<keyword evidence="9 12" id="KW-0456">Lyase</keyword>
<evidence type="ECO:0000256" key="8">
    <source>
        <dbReference type="ARBA" id="ARBA00023154"/>
    </source>
</evidence>
<evidence type="ECO:0000313" key="16">
    <source>
        <dbReference type="EMBL" id="SDC95367.1"/>
    </source>
</evidence>
<feature type="site" description="Part of a proton relay during catalysis" evidence="12">
    <location>
        <position position="108"/>
    </location>
</feature>
<dbReference type="SMART" id="SM01130">
    <property type="entry name" value="DHDPS"/>
    <property type="match status" value="1"/>
</dbReference>
<feature type="active site" description="Schiff-base intermediate with substrate" evidence="12 14">
    <location>
        <position position="162"/>
    </location>
</feature>
<comment type="function">
    <text evidence="1 12">Catalyzes the condensation of (S)-aspartate-beta-semialdehyde [(S)-ASA] and pyruvate to 4-hydroxy-tetrahydrodipicolinate (HTPA).</text>
</comment>
<evidence type="ECO:0000256" key="4">
    <source>
        <dbReference type="ARBA" id="ARBA00012086"/>
    </source>
</evidence>
<comment type="pathway">
    <text evidence="2 12">Amino-acid biosynthesis; L-lysine biosynthesis via DAP pathway; (S)-tetrahydrodipicolinate from L-aspartate: step 3/4.</text>
</comment>
<dbReference type="HAMAP" id="MF_00418">
    <property type="entry name" value="DapA"/>
    <property type="match status" value="1"/>
</dbReference>
<dbReference type="PIRSF" id="PIRSF001365">
    <property type="entry name" value="DHDPS"/>
    <property type="match status" value="1"/>
</dbReference>
<name>A0A1G6QUM0_9BACT</name>
<comment type="subunit">
    <text evidence="12">Homotetramer; dimer of dimers.</text>
</comment>
<dbReference type="InterPro" id="IPR002220">
    <property type="entry name" value="DapA-like"/>
</dbReference>
<gene>
    <name evidence="12" type="primary">dapA</name>
    <name evidence="16" type="ORF">SAMN05660835_01643</name>
</gene>
<keyword evidence="8 12" id="KW-0457">Lysine biosynthesis</keyword>
<organism evidence="16 17">
    <name type="scientific">Desulfurella multipotens</name>
    <dbReference type="NCBI Taxonomy" id="79269"/>
    <lineage>
        <taxon>Bacteria</taxon>
        <taxon>Pseudomonadati</taxon>
        <taxon>Campylobacterota</taxon>
        <taxon>Desulfurellia</taxon>
        <taxon>Desulfurellales</taxon>
        <taxon>Desulfurellaceae</taxon>
        <taxon>Desulfurella</taxon>
    </lineage>
</organism>
<evidence type="ECO:0000256" key="2">
    <source>
        <dbReference type="ARBA" id="ARBA00005120"/>
    </source>
</evidence>
<keyword evidence="6 12" id="KW-0028">Amino-acid biosynthesis</keyword>
<feature type="binding site" evidence="12 15">
    <location>
        <position position="204"/>
    </location>
    <ligand>
        <name>pyruvate</name>
        <dbReference type="ChEBI" id="CHEBI:15361"/>
    </ligand>
</feature>
<dbReference type="InterPro" id="IPR013785">
    <property type="entry name" value="Aldolase_TIM"/>
</dbReference>
<evidence type="ECO:0000256" key="11">
    <source>
        <dbReference type="ARBA" id="ARBA00047836"/>
    </source>
</evidence>
<dbReference type="EMBL" id="FMYU01000013">
    <property type="protein sequence ID" value="SDC95367.1"/>
    <property type="molecule type" value="Genomic_DNA"/>
</dbReference>
<dbReference type="GO" id="GO:0009089">
    <property type="term" value="P:lysine biosynthetic process via diaminopimelate"/>
    <property type="evidence" value="ECO:0007669"/>
    <property type="project" value="UniProtKB-UniRule"/>
</dbReference>
<proteinExistence type="inferred from homology"/>
<dbReference type="GO" id="GO:0019877">
    <property type="term" value="P:diaminopimelate biosynthetic process"/>
    <property type="evidence" value="ECO:0007669"/>
    <property type="project" value="UniProtKB-UniRule"/>
</dbReference>
<dbReference type="Gene3D" id="3.20.20.70">
    <property type="entry name" value="Aldolase class I"/>
    <property type="match status" value="1"/>
</dbReference>
<dbReference type="Pfam" id="PF00701">
    <property type="entry name" value="DHDPS"/>
    <property type="match status" value="1"/>
</dbReference>
<comment type="catalytic activity">
    <reaction evidence="11 12">
        <text>L-aspartate 4-semialdehyde + pyruvate = (2S,4S)-4-hydroxy-2,3,4,5-tetrahydrodipicolinate + H2O + H(+)</text>
        <dbReference type="Rhea" id="RHEA:34171"/>
        <dbReference type="ChEBI" id="CHEBI:15361"/>
        <dbReference type="ChEBI" id="CHEBI:15377"/>
        <dbReference type="ChEBI" id="CHEBI:15378"/>
        <dbReference type="ChEBI" id="CHEBI:67139"/>
        <dbReference type="ChEBI" id="CHEBI:537519"/>
        <dbReference type="EC" id="4.3.3.7"/>
    </reaction>
</comment>
<evidence type="ECO:0000256" key="15">
    <source>
        <dbReference type="PIRSR" id="PIRSR001365-2"/>
    </source>
</evidence>
<evidence type="ECO:0000256" key="6">
    <source>
        <dbReference type="ARBA" id="ARBA00022605"/>
    </source>
</evidence>
<keyword evidence="7 12" id="KW-0220">Diaminopimelate biosynthesis</keyword>
<dbReference type="Proteomes" id="UP000199411">
    <property type="component" value="Unassembled WGS sequence"/>
</dbReference>
<feature type="site" description="Part of a proton relay during catalysis" evidence="12">
    <location>
        <position position="45"/>
    </location>
</feature>
<dbReference type="PANTHER" id="PTHR12128">
    <property type="entry name" value="DIHYDRODIPICOLINATE SYNTHASE"/>
    <property type="match status" value="1"/>
</dbReference>
<dbReference type="AlphaFoldDB" id="A0A1G6QUM0"/>
<evidence type="ECO:0000256" key="1">
    <source>
        <dbReference type="ARBA" id="ARBA00003294"/>
    </source>
</evidence>
<dbReference type="PROSITE" id="PS00666">
    <property type="entry name" value="DHDPS_2"/>
    <property type="match status" value="1"/>
</dbReference>
<dbReference type="RefSeq" id="WP_092129529.1">
    <property type="nucleotide sequence ID" value="NZ_FMYU01000013.1"/>
</dbReference>
<keyword evidence="17" id="KW-1185">Reference proteome</keyword>
<feature type="active site" description="Proton donor/acceptor" evidence="12 14">
    <location>
        <position position="134"/>
    </location>
</feature>
<comment type="caution">
    <text evidence="12">Was originally thought to be a dihydrodipicolinate synthase (DHDPS), catalyzing the condensation of (S)-aspartate-beta-semialdehyde [(S)-ASA] and pyruvate to dihydrodipicolinate (DHDP). However, it was shown in E.coli that the product of the enzymatic reaction is not dihydrodipicolinate but in fact (4S)-4-hydroxy-2,3,4,5-tetrahydro-(2S)-dipicolinic acid (HTPA), and that the consecutive dehydration reaction leading to DHDP is not spontaneous but catalyzed by DapB.</text>
</comment>
<dbReference type="OrthoDB" id="9782828at2"/>
<sequence>MFELKGAMTAIVTPFKNGKFDEVSFRNLIKRQIENGIDCIVPCGTTGEAVTLDLNEYEKVVGSCVEECKGQVGVLAGAGSNNTKKVIEMAKLAQSLGADAILSVTPYYNKPTQEGLYQHYKAIADAVDIGVVLYNVPGRTSVNILPDTVARLSEIDNIIGIKEASGSLNQVSEILEKAKEGFSVVSGDDFLTLPMLSIGGSGIISVTSNVAPAMVSEQYDAFVSGDLEKARMLHHKMYPLHQMMFIETNPIPVKTAVALMGLVEEEFRLPLCKMSSANKEKLKAMLKEYEFLGG</sequence>
<dbReference type="InterPro" id="IPR020625">
    <property type="entry name" value="Schiff_base-form_aldolases_AS"/>
</dbReference>
<comment type="similarity">
    <text evidence="3 12 13">Belongs to the DapA family.</text>
</comment>
<dbReference type="SUPFAM" id="SSF51569">
    <property type="entry name" value="Aldolase"/>
    <property type="match status" value="1"/>
</dbReference>
<dbReference type="GO" id="GO:0008840">
    <property type="term" value="F:4-hydroxy-tetrahydrodipicolinate synthase activity"/>
    <property type="evidence" value="ECO:0007669"/>
    <property type="project" value="UniProtKB-UniRule"/>
</dbReference>
<dbReference type="NCBIfam" id="TIGR00674">
    <property type="entry name" value="dapA"/>
    <property type="match status" value="1"/>
</dbReference>
<reference evidence="17" key="1">
    <citation type="submission" date="2016-10" db="EMBL/GenBank/DDBJ databases">
        <authorList>
            <person name="Varghese N."/>
            <person name="Submissions S."/>
        </authorList>
    </citation>
    <scope>NUCLEOTIDE SEQUENCE [LARGE SCALE GENOMIC DNA]</scope>
    <source>
        <strain evidence="17">DSM 8415</strain>
    </source>
</reference>
<accession>A0A1G6QUM0</accession>
<evidence type="ECO:0000256" key="10">
    <source>
        <dbReference type="ARBA" id="ARBA00023270"/>
    </source>
</evidence>
<evidence type="ECO:0000256" key="14">
    <source>
        <dbReference type="PIRSR" id="PIRSR001365-1"/>
    </source>
</evidence>
<keyword evidence="10 12" id="KW-0704">Schiff base</keyword>